<protein>
    <submittedName>
        <fullName evidence="1">Uncharacterized protein</fullName>
    </submittedName>
</protein>
<reference evidence="1 2" key="1">
    <citation type="submission" date="2016-02" db="EMBL/GenBank/DDBJ databases">
        <authorList>
            <person name="Strepis N."/>
        </authorList>
    </citation>
    <scope>NUCLEOTIDE SEQUENCE [LARGE SCALE GENOMIC DNA]</scope>
    <source>
        <strain evidence="1">Trichococcus flocculiformis</strain>
    </source>
</reference>
<accession>A0ABM9WH69</accession>
<name>A0ABM9WH69_9LACT</name>
<proteinExistence type="predicted"/>
<evidence type="ECO:0000313" key="1">
    <source>
        <dbReference type="EMBL" id="CZR01275.1"/>
    </source>
</evidence>
<gene>
    <name evidence="1" type="ORF">TFLO_2625</name>
</gene>
<evidence type="ECO:0000313" key="2">
    <source>
        <dbReference type="Proteomes" id="UP000195947"/>
    </source>
</evidence>
<dbReference type="EMBL" id="FJMZ01000041">
    <property type="protein sequence ID" value="CZR01275.1"/>
    <property type="molecule type" value="Genomic_DNA"/>
</dbReference>
<keyword evidence="2" id="KW-1185">Reference proteome</keyword>
<organism evidence="1 2">
    <name type="scientific">Trichococcus flocculiformis</name>
    <dbReference type="NCBI Taxonomy" id="82803"/>
    <lineage>
        <taxon>Bacteria</taxon>
        <taxon>Bacillati</taxon>
        <taxon>Bacillota</taxon>
        <taxon>Bacilli</taxon>
        <taxon>Lactobacillales</taxon>
        <taxon>Carnobacteriaceae</taxon>
        <taxon>Trichococcus</taxon>
    </lineage>
</organism>
<sequence length="118" mass="13587">MTGIKYSKSFYVVVVEDATFQFAAVVIFQDSFDLIGQEEETEQVGDDHQGIEGVGKHPNDIDFLQGAQEYEDCHQNLIRQNTFRSREFDTYESKKHPESPIGLIFFVKFIGYILRDLA</sequence>
<comment type="caution">
    <text evidence="1">The sequence shown here is derived from an EMBL/GenBank/DDBJ whole genome shotgun (WGS) entry which is preliminary data.</text>
</comment>
<dbReference type="Proteomes" id="UP000195947">
    <property type="component" value="Unassembled WGS sequence"/>
</dbReference>